<dbReference type="InterPro" id="IPR018392">
    <property type="entry name" value="LysM"/>
</dbReference>
<reference evidence="4 5" key="1">
    <citation type="submission" date="2017-02" db="EMBL/GenBank/DDBJ databases">
        <authorList>
            <person name="Peterson S.W."/>
        </authorList>
    </citation>
    <scope>NUCLEOTIDE SEQUENCE [LARGE SCALE GENOMIC DNA]</scope>
    <source>
        <strain evidence="4 5">DSM 21481</strain>
    </source>
</reference>
<dbReference type="STRING" id="526729.SAMN04324258_0177"/>
<feature type="domain" description="LysM" evidence="3">
    <location>
        <begin position="240"/>
        <end position="297"/>
    </location>
</feature>
<evidence type="ECO:0000256" key="2">
    <source>
        <dbReference type="SAM" id="Phobius"/>
    </source>
</evidence>
<feature type="transmembrane region" description="Helical" evidence="2">
    <location>
        <begin position="70"/>
        <end position="96"/>
    </location>
</feature>
<dbReference type="EMBL" id="FUZQ01000001">
    <property type="protein sequence ID" value="SKC35632.1"/>
    <property type="molecule type" value="Genomic_DNA"/>
</dbReference>
<name>A0A1T5I9M5_9MICO</name>
<keyword evidence="5" id="KW-1185">Reference proteome</keyword>
<keyword evidence="2" id="KW-0812">Transmembrane</keyword>
<dbReference type="PROSITE" id="PS51782">
    <property type="entry name" value="LYSM"/>
    <property type="match status" value="1"/>
</dbReference>
<keyword evidence="2" id="KW-0472">Membrane</keyword>
<feature type="region of interest" description="Disordered" evidence="1">
    <location>
        <begin position="165"/>
        <end position="189"/>
    </location>
</feature>
<protein>
    <submittedName>
        <fullName evidence="4">Nucleoid-associated protein YgaU, contains BON and LysM domains</fullName>
    </submittedName>
</protein>
<evidence type="ECO:0000313" key="4">
    <source>
        <dbReference type="EMBL" id="SKC35632.1"/>
    </source>
</evidence>
<keyword evidence="2" id="KW-1133">Transmembrane helix</keyword>
<gene>
    <name evidence="4" type="ORF">SAMN04324258_0177</name>
</gene>
<dbReference type="CDD" id="cd00118">
    <property type="entry name" value="LysM"/>
    <property type="match status" value="1"/>
</dbReference>
<feature type="transmembrane region" description="Helical" evidence="2">
    <location>
        <begin position="117"/>
        <end position="140"/>
    </location>
</feature>
<feature type="region of interest" description="Disordered" evidence="1">
    <location>
        <begin position="1"/>
        <end position="22"/>
    </location>
</feature>
<dbReference type="AlphaFoldDB" id="A0A1T5I9M5"/>
<feature type="compositionally biased region" description="Basic residues" evidence="1">
    <location>
        <begin position="1"/>
        <end position="17"/>
    </location>
</feature>
<dbReference type="RefSeq" id="WP_139820658.1">
    <property type="nucleotide sequence ID" value="NZ_FUZQ01000001.1"/>
</dbReference>
<proteinExistence type="predicted"/>
<dbReference type="Proteomes" id="UP000189777">
    <property type="component" value="Unassembled WGS sequence"/>
</dbReference>
<dbReference type="InterPro" id="IPR036779">
    <property type="entry name" value="LysM_dom_sf"/>
</dbReference>
<sequence>MPGSTRRGRPAPRKRRPAGAGGPGRLALLTVVAGVTGAALLVRTAALAPRTAVAAAGLTVDRWVELAVLAAGLLAAAWLALSGALALACVAAALLGRRWRAGEAAVERLAPAAVRRVVRTAVGVGVGAGLTLVPTAALAADVSPTSPAADGAPVVLDLGWQSTTADAGPRAAETTAGAPDPAGAMREDGAETADVLVEEALAQATDAGPVEEVAAAPVARTTADGTRADDTRADEADDATTRVVLRGDTLWDIATRSLGGTPTDAEIVREVTRWHDANRDVVGADPDRILPGQILRAPA</sequence>
<dbReference type="OrthoDB" id="3210682at2"/>
<dbReference type="Gene3D" id="3.10.350.10">
    <property type="entry name" value="LysM domain"/>
    <property type="match status" value="1"/>
</dbReference>
<organism evidence="4 5">
    <name type="scientific">Krasilnikoviella flava</name>
    <dbReference type="NCBI Taxonomy" id="526729"/>
    <lineage>
        <taxon>Bacteria</taxon>
        <taxon>Bacillati</taxon>
        <taxon>Actinomycetota</taxon>
        <taxon>Actinomycetes</taxon>
        <taxon>Micrococcales</taxon>
        <taxon>Promicromonosporaceae</taxon>
        <taxon>Krasilnikoviella</taxon>
    </lineage>
</organism>
<evidence type="ECO:0000259" key="3">
    <source>
        <dbReference type="PROSITE" id="PS51782"/>
    </source>
</evidence>
<evidence type="ECO:0000313" key="5">
    <source>
        <dbReference type="Proteomes" id="UP000189777"/>
    </source>
</evidence>
<evidence type="ECO:0000256" key="1">
    <source>
        <dbReference type="SAM" id="MobiDB-lite"/>
    </source>
</evidence>
<accession>A0A1T5I9M5</accession>